<protein>
    <submittedName>
        <fullName evidence="1">3690_t:CDS:1</fullName>
    </submittedName>
</protein>
<organism evidence="1 2">
    <name type="scientific">Scutellospora calospora</name>
    <dbReference type="NCBI Taxonomy" id="85575"/>
    <lineage>
        <taxon>Eukaryota</taxon>
        <taxon>Fungi</taxon>
        <taxon>Fungi incertae sedis</taxon>
        <taxon>Mucoromycota</taxon>
        <taxon>Glomeromycotina</taxon>
        <taxon>Glomeromycetes</taxon>
        <taxon>Diversisporales</taxon>
        <taxon>Gigasporaceae</taxon>
        <taxon>Scutellospora</taxon>
    </lineage>
</organism>
<name>A0ACA9LLJ7_9GLOM</name>
<dbReference type="Proteomes" id="UP000789860">
    <property type="component" value="Unassembled WGS sequence"/>
</dbReference>
<evidence type="ECO:0000313" key="1">
    <source>
        <dbReference type="EMBL" id="CAG8537562.1"/>
    </source>
</evidence>
<sequence>MSAPDVHNELYIDTHIIDSYGFSSHGIHEKRYHTGSETPETPVTPVTPHEEFMSSGRKCLLAAERFVISDEMAPKLNRIVNAYNSIYYFEKNKNLDNDAENVGTMIARMKWYKNYKNKYENKKEFEYFWVILSDIIKIQAMLINQRQPKEISIFIEEVFIKGYFVLTYECWGEQRFQEIMEENSYEIKKFEIFIDMYKEIASIVKFINIMTTIYVNANGVSPRALPFFEKIPKGVDFTSIMNQCREVITNEDIFGMDNELNNMANNLKFLRRRLAEIAEMNNVDVESKSGYLKALENSYSDDIINHYIYSVDSNIDIINDYSDNFSKNQDIKKYYYERIDKKILMDLLNQIKEEMRREELKIKRNNDLDKLKKISDKKLKEYS</sequence>
<proteinExistence type="predicted"/>
<reference evidence="1" key="1">
    <citation type="submission" date="2021-06" db="EMBL/GenBank/DDBJ databases">
        <authorList>
            <person name="Kallberg Y."/>
            <person name="Tangrot J."/>
            <person name="Rosling A."/>
        </authorList>
    </citation>
    <scope>NUCLEOTIDE SEQUENCE</scope>
    <source>
        <strain evidence="1">AU212A</strain>
    </source>
</reference>
<keyword evidence="2" id="KW-1185">Reference proteome</keyword>
<accession>A0ACA9LLJ7</accession>
<evidence type="ECO:0000313" key="2">
    <source>
        <dbReference type="Proteomes" id="UP000789860"/>
    </source>
</evidence>
<gene>
    <name evidence="1" type="ORF">SCALOS_LOCUS4708</name>
</gene>
<comment type="caution">
    <text evidence="1">The sequence shown here is derived from an EMBL/GenBank/DDBJ whole genome shotgun (WGS) entry which is preliminary data.</text>
</comment>
<dbReference type="EMBL" id="CAJVPM010006663">
    <property type="protein sequence ID" value="CAG8537562.1"/>
    <property type="molecule type" value="Genomic_DNA"/>
</dbReference>